<dbReference type="Proteomes" id="UP000242287">
    <property type="component" value="Unassembled WGS sequence"/>
</dbReference>
<sequence length="239" mass="27853">MSLAPSPSPSASRGQLVLQPNYFSSSLYVIPLRNDISTLIHHYHLQYSLFPQNPFALFKRIWLSHGWKWFHLKVYDAPSRQSFLNITLRLFLERTDISETLFTRTAALFGFYTLFYTQPLQTAPPLYSVSHVPIPIDDYRSLRMLPSLLATPDLLPLQPFSIVLLSLLLKDDVFYILPSSTVWPHTPRQLPREQVSMIEGRTGGEEGKRKRGRPSREEKERRRIYALERLDKWLETVKP</sequence>
<dbReference type="InterPro" id="IPR019188">
    <property type="entry name" value="SNAPC1"/>
</dbReference>
<feature type="region of interest" description="Disordered" evidence="1">
    <location>
        <begin position="198"/>
        <end position="221"/>
    </location>
</feature>
<accession>A0A2A9P1V7</accession>
<organism evidence="2 3">
    <name type="scientific">Amanita thiersii Skay4041</name>
    <dbReference type="NCBI Taxonomy" id="703135"/>
    <lineage>
        <taxon>Eukaryota</taxon>
        <taxon>Fungi</taxon>
        <taxon>Dikarya</taxon>
        <taxon>Basidiomycota</taxon>
        <taxon>Agaricomycotina</taxon>
        <taxon>Agaricomycetes</taxon>
        <taxon>Agaricomycetidae</taxon>
        <taxon>Agaricales</taxon>
        <taxon>Pluteineae</taxon>
        <taxon>Amanitaceae</taxon>
        <taxon>Amanita</taxon>
    </lineage>
</organism>
<feature type="compositionally biased region" description="Basic and acidic residues" evidence="1">
    <location>
        <begin position="202"/>
        <end position="221"/>
    </location>
</feature>
<dbReference type="OrthoDB" id="3253083at2759"/>
<name>A0A2A9P1V7_9AGAR</name>
<keyword evidence="3" id="KW-1185">Reference proteome</keyword>
<gene>
    <name evidence="2" type="ORF">AMATHDRAFT_134299</name>
</gene>
<protein>
    <submittedName>
        <fullName evidence="2">Uncharacterized protein</fullName>
    </submittedName>
</protein>
<dbReference type="STRING" id="703135.A0A2A9P1V7"/>
<dbReference type="AlphaFoldDB" id="A0A2A9P1V7"/>
<evidence type="ECO:0000256" key="1">
    <source>
        <dbReference type="SAM" id="MobiDB-lite"/>
    </source>
</evidence>
<reference evidence="2 3" key="1">
    <citation type="submission" date="2014-02" db="EMBL/GenBank/DDBJ databases">
        <title>Transposable element dynamics among asymbiotic and ectomycorrhizal Amanita fungi.</title>
        <authorList>
            <consortium name="DOE Joint Genome Institute"/>
            <person name="Hess J."/>
            <person name="Skrede I."/>
            <person name="Wolfe B."/>
            <person name="LaButti K."/>
            <person name="Ohm R.A."/>
            <person name="Grigoriev I.V."/>
            <person name="Pringle A."/>
        </authorList>
    </citation>
    <scope>NUCLEOTIDE SEQUENCE [LARGE SCALE GENOMIC DNA]</scope>
    <source>
        <strain evidence="2 3">SKay4041</strain>
    </source>
</reference>
<proteinExistence type="predicted"/>
<evidence type="ECO:0000313" key="3">
    <source>
        <dbReference type="Proteomes" id="UP000242287"/>
    </source>
</evidence>
<dbReference type="EMBL" id="KZ301969">
    <property type="protein sequence ID" value="PFH54813.1"/>
    <property type="molecule type" value="Genomic_DNA"/>
</dbReference>
<evidence type="ECO:0000313" key="2">
    <source>
        <dbReference type="EMBL" id="PFH54813.1"/>
    </source>
</evidence>
<dbReference type="Pfam" id="PF09808">
    <property type="entry name" value="SNAPC1"/>
    <property type="match status" value="1"/>
</dbReference>